<evidence type="ECO:0000256" key="1">
    <source>
        <dbReference type="ARBA" id="ARBA00010982"/>
    </source>
</evidence>
<feature type="active site" description="Proton acceptor" evidence="5">
    <location>
        <position position="349"/>
    </location>
</feature>
<comment type="caution">
    <text evidence="9">The sequence shown here is derived from an EMBL/GenBank/DDBJ whole genome shotgun (WGS) entry which is preliminary data.</text>
</comment>
<dbReference type="InterPro" id="IPR002155">
    <property type="entry name" value="Thiolase"/>
</dbReference>
<evidence type="ECO:0000259" key="7">
    <source>
        <dbReference type="Pfam" id="PF00108"/>
    </source>
</evidence>
<sequence>MHEVVIVAATRTAIGSFQGALANVSAVDLGAAVIRQLLAQTQLDPAQVDEVILGQVLTAGAGQNPARQAAVKAGLPFAVPALTLNKVCGSGLKALHLAAQAIRCGDAEVVIAGGQENMSLAPYVMPSARSGQRMGHGQLVDSMISDGLWDAFNDYHMGITAENLVDQYQLTREQQDAFAAESQRKALAAIEGGRFKAEITPIHIAQKKGQTLVFDTDEQPRPGTTTESLGKLRAAFKQDGSVTAGNASSLNDGAAAVLLMSASKAKALGLPVLAKIAAYASAGVDPAIMGIGPVSATQRCLAKAGWQLDELDLIEANEAFAAQALAVGKALQWDPSKVNVNGGAIALGHPIGASGCRVLVTLLHEMIQRDAKKGLATLCIGGGQGVALAIER</sequence>
<dbReference type="InterPro" id="IPR020615">
    <property type="entry name" value="Thiolase_acyl_enz_int_AS"/>
</dbReference>
<feature type="domain" description="Thiolase N-terminal" evidence="7">
    <location>
        <begin position="4"/>
        <end position="263"/>
    </location>
</feature>
<reference evidence="9 10" key="1">
    <citation type="submission" date="2019-05" db="EMBL/GenBank/DDBJ databases">
        <title>Pseudomonas sp. SC006 isolated from lettuce that can produce HBGAs.</title>
        <authorList>
            <person name="Wang D."/>
            <person name="Liao N."/>
            <person name="Liu D."/>
            <person name="Zhang Z."/>
            <person name="Zou S."/>
        </authorList>
    </citation>
    <scope>NUCLEOTIDE SEQUENCE [LARGE SCALE GENOMIC DNA]</scope>
    <source>
        <strain evidence="9 10">SC006</strain>
    </source>
</reference>
<dbReference type="FunFam" id="3.40.47.10:FF:000010">
    <property type="entry name" value="Acetyl-CoA acetyltransferase (Thiolase)"/>
    <property type="match status" value="1"/>
</dbReference>
<evidence type="ECO:0000256" key="2">
    <source>
        <dbReference type="ARBA" id="ARBA00022679"/>
    </source>
</evidence>
<evidence type="ECO:0000313" key="10">
    <source>
        <dbReference type="Proteomes" id="UP000309819"/>
    </source>
</evidence>
<dbReference type="NCBIfam" id="NF004206">
    <property type="entry name" value="PRK05656.1"/>
    <property type="match status" value="1"/>
</dbReference>
<dbReference type="PROSITE" id="PS00098">
    <property type="entry name" value="THIOLASE_1"/>
    <property type="match status" value="1"/>
</dbReference>
<organism evidence="9 10">
    <name type="scientific">Pseudomonas mosselii</name>
    <dbReference type="NCBI Taxonomy" id="78327"/>
    <lineage>
        <taxon>Bacteria</taxon>
        <taxon>Pseudomonadati</taxon>
        <taxon>Pseudomonadota</taxon>
        <taxon>Gammaproteobacteria</taxon>
        <taxon>Pseudomonadales</taxon>
        <taxon>Pseudomonadaceae</taxon>
        <taxon>Pseudomonas</taxon>
    </lineage>
</organism>
<evidence type="ECO:0000256" key="3">
    <source>
        <dbReference type="ARBA" id="ARBA00023315"/>
    </source>
</evidence>
<dbReference type="PANTHER" id="PTHR18919:SF107">
    <property type="entry name" value="ACETYL-COA ACETYLTRANSFERASE, CYTOSOLIC"/>
    <property type="match status" value="1"/>
</dbReference>
<dbReference type="OrthoDB" id="9764638at2"/>
<feature type="domain" description="Thiolase C-terminal" evidence="8">
    <location>
        <begin position="271"/>
        <end position="392"/>
    </location>
</feature>
<evidence type="ECO:0000313" key="9">
    <source>
        <dbReference type="EMBL" id="TLP60009.1"/>
    </source>
</evidence>
<keyword evidence="3 6" id="KW-0012">Acyltransferase</keyword>
<accession>A0A5R8Z2L3</accession>
<dbReference type="EMBL" id="VAUO01000005">
    <property type="protein sequence ID" value="TLP60009.1"/>
    <property type="molecule type" value="Genomic_DNA"/>
</dbReference>
<dbReference type="InterPro" id="IPR016039">
    <property type="entry name" value="Thiolase-like"/>
</dbReference>
<dbReference type="PIRSF" id="PIRSF000429">
    <property type="entry name" value="Ac-CoA_Ac_transf"/>
    <property type="match status" value="1"/>
</dbReference>
<dbReference type="GO" id="GO:0033812">
    <property type="term" value="F:3-oxoadipyl-CoA thiolase activity"/>
    <property type="evidence" value="ECO:0007669"/>
    <property type="project" value="UniProtKB-EC"/>
</dbReference>
<dbReference type="InterPro" id="IPR020616">
    <property type="entry name" value="Thiolase_N"/>
</dbReference>
<evidence type="ECO:0000256" key="6">
    <source>
        <dbReference type="RuleBase" id="RU003557"/>
    </source>
</evidence>
<keyword evidence="2 6" id="KW-0808">Transferase</keyword>
<comment type="similarity">
    <text evidence="1 6">Belongs to the thiolase-like superfamily. Thiolase family.</text>
</comment>
<dbReference type="EC" id="2.3.1.16" evidence="9"/>
<dbReference type="PROSITE" id="PS00737">
    <property type="entry name" value="THIOLASE_2"/>
    <property type="match status" value="1"/>
</dbReference>
<dbReference type="SUPFAM" id="SSF53901">
    <property type="entry name" value="Thiolase-like"/>
    <property type="match status" value="2"/>
</dbReference>
<evidence type="ECO:0000256" key="5">
    <source>
        <dbReference type="PIRSR" id="PIRSR000429-1"/>
    </source>
</evidence>
<dbReference type="Pfam" id="PF00108">
    <property type="entry name" value="Thiolase_N"/>
    <property type="match status" value="1"/>
</dbReference>
<evidence type="ECO:0000259" key="8">
    <source>
        <dbReference type="Pfam" id="PF02803"/>
    </source>
</evidence>
<proteinExistence type="inferred from homology"/>
<dbReference type="PANTHER" id="PTHR18919">
    <property type="entry name" value="ACETYL-COA C-ACYLTRANSFERASE"/>
    <property type="match status" value="1"/>
</dbReference>
<dbReference type="Gene3D" id="3.40.47.10">
    <property type="match status" value="2"/>
</dbReference>
<dbReference type="NCBIfam" id="TIGR01930">
    <property type="entry name" value="AcCoA-C-Actrans"/>
    <property type="match status" value="1"/>
</dbReference>
<dbReference type="AlphaFoldDB" id="A0A5R8Z2L3"/>
<dbReference type="InterPro" id="IPR020610">
    <property type="entry name" value="Thiolase_AS"/>
</dbReference>
<keyword evidence="10" id="KW-1185">Reference proteome</keyword>
<dbReference type="Pfam" id="PF02803">
    <property type="entry name" value="Thiolase_C"/>
    <property type="match status" value="1"/>
</dbReference>
<dbReference type="InterPro" id="IPR020613">
    <property type="entry name" value="Thiolase_CS"/>
</dbReference>
<evidence type="ECO:0000256" key="4">
    <source>
        <dbReference type="ARBA" id="ARBA00048527"/>
    </source>
</evidence>
<name>A0A5R8Z2L3_9PSED</name>
<feature type="active site" description="Proton acceptor" evidence="5">
    <location>
        <position position="379"/>
    </location>
</feature>
<comment type="catalytic activity">
    <reaction evidence="4">
        <text>succinyl-CoA + acetyl-CoA = 3-oxoadipyl-CoA + CoA</text>
        <dbReference type="Rhea" id="RHEA:19481"/>
        <dbReference type="ChEBI" id="CHEBI:57287"/>
        <dbReference type="ChEBI" id="CHEBI:57288"/>
        <dbReference type="ChEBI" id="CHEBI:57292"/>
        <dbReference type="ChEBI" id="CHEBI:57348"/>
        <dbReference type="EC" id="2.3.1.174"/>
    </reaction>
</comment>
<dbReference type="RefSeq" id="WP_138219736.1">
    <property type="nucleotide sequence ID" value="NZ_VAUO01000005.1"/>
</dbReference>
<dbReference type="PROSITE" id="PS00099">
    <property type="entry name" value="THIOLASE_3"/>
    <property type="match status" value="1"/>
</dbReference>
<feature type="active site" description="Acyl-thioester intermediate" evidence="5">
    <location>
        <position position="88"/>
    </location>
</feature>
<dbReference type="CDD" id="cd00751">
    <property type="entry name" value="thiolase"/>
    <property type="match status" value="1"/>
</dbReference>
<dbReference type="InterPro" id="IPR020617">
    <property type="entry name" value="Thiolase_C"/>
</dbReference>
<dbReference type="GO" id="GO:0044281">
    <property type="term" value="P:small molecule metabolic process"/>
    <property type="evidence" value="ECO:0007669"/>
    <property type="project" value="UniProtKB-ARBA"/>
</dbReference>
<dbReference type="Proteomes" id="UP000309819">
    <property type="component" value="Unassembled WGS sequence"/>
</dbReference>
<protein>
    <submittedName>
        <fullName evidence="9">Acetyl-CoA C-acyltransferase</fullName>
        <ecNumber evidence="9">2.3.1.16</ecNumber>
    </submittedName>
</protein>
<gene>
    <name evidence="9" type="ORF">FEM01_12430</name>
</gene>